<dbReference type="PANTHER" id="PTHR43031:SF17">
    <property type="entry name" value="SULFURTRANSFERASE YTWF-RELATED"/>
    <property type="match status" value="1"/>
</dbReference>
<accession>A0AAX2J4R4</accession>
<dbReference type="SUPFAM" id="SSF52821">
    <property type="entry name" value="Rhodanese/Cell cycle control phosphatase"/>
    <property type="match status" value="1"/>
</dbReference>
<dbReference type="AlphaFoldDB" id="A0AAX2J4R4"/>
<dbReference type="InterPro" id="IPR036873">
    <property type="entry name" value="Rhodanese-like_dom_sf"/>
</dbReference>
<dbReference type="Proteomes" id="UP000248598">
    <property type="component" value="Chromosome 1"/>
</dbReference>
<dbReference type="GO" id="GO:0016779">
    <property type="term" value="F:nucleotidyltransferase activity"/>
    <property type="evidence" value="ECO:0007669"/>
    <property type="project" value="UniProtKB-KW"/>
</dbReference>
<dbReference type="SMART" id="SM00450">
    <property type="entry name" value="RHOD"/>
    <property type="match status" value="1"/>
</dbReference>
<keyword evidence="2" id="KW-0548">Nucleotidyltransferase</keyword>
<sequence>MSIQNITASELNDWLCRLPASDYVLLDVREESEVAICAIQRSLHIPMNLIPLRHNELPDDVPIVVYCHHGVRSLNVARYLEHVGFDDLYNLHGGIDAWAQTVEPDMARY</sequence>
<evidence type="ECO:0000313" key="3">
    <source>
        <dbReference type="Proteomes" id="UP000248598"/>
    </source>
</evidence>
<dbReference type="Pfam" id="PF00581">
    <property type="entry name" value="Rhodanese"/>
    <property type="match status" value="1"/>
</dbReference>
<feature type="domain" description="Rhodanese" evidence="1">
    <location>
        <begin position="19"/>
        <end position="107"/>
    </location>
</feature>
<dbReference type="KEGG" id="kki:KKKWG1_1618"/>
<keyword evidence="2" id="KW-0808">Transferase</keyword>
<reference evidence="2 3" key="1">
    <citation type="submission" date="2018-06" db="EMBL/GenBank/DDBJ databases">
        <authorList>
            <consortium name="Pathogen Informatics"/>
            <person name="Doyle S."/>
        </authorList>
    </citation>
    <scope>NUCLEOTIDE SEQUENCE [LARGE SCALE GENOMIC DNA]</scope>
    <source>
        <strain evidence="2 3">NCTC10529</strain>
    </source>
</reference>
<dbReference type="GeneID" id="93262916"/>
<name>A0AAX2J4R4_KINKI</name>
<gene>
    <name evidence="2" type="primary">moeZ</name>
    <name evidence="2" type="ORF">NCTC10529_01638</name>
</gene>
<dbReference type="PROSITE" id="PS50206">
    <property type="entry name" value="RHODANESE_3"/>
    <property type="match status" value="1"/>
</dbReference>
<proteinExistence type="predicted"/>
<organism evidence="2 3">
    <name type="scientific">Kingella kingae</name>
    <dbReference type="NCBI Taxonomy" id="504"/>
    <lineage>
        <taxon>Bacteria</taxon>
        <taxon>Pseudomonadati</taxon>
        <taxon>Pseudomonadota</taxon>
        <taxon>Betaproteobacteria</taxon>
        <taxon>Neisseriales</taxon>
        <taxon>Neisseriaceae</taxon>
        <taxon>Kingella</taxon>
    </lineage>
</organism>
<dbReference type="Gene3D" id="3.40.250.10">
    <property type="entry name" value="Rhodanese-like domain"/>
    <property type="match status" value="1"/>
</dbReference>
<dbReference type="InterPro" id="IPR001763">
    <property type="entry name" value="Rhodanese-like_dom"/>
</dbReference>
<dbReference type="EMBL" id="LS483426">
    <property type="protein sequence ID" value="SQH25439.1"/>
    <property type="molecule type" value="Genomic_DNA"/>
</dbReference>
<evidence type="ECO:0000259" key="1">
    <source>
        <dbReference type="PROSITE" id="PS50206"/>
    </source>
</evidence>
<protein>
    <submittedName>
        <fullName evidence="2">Probable adenylyltransferase/sulfurtransferase MoeZ</fullName>
    </submittedName>
</protein>
<dbReference type="RefSeq" id="WP_003786578.1">
    <property type="nucleotide sequence ID" value="NZ_CP045141.1"/>
</dbReference>
<dbReference type="InterPro" id="IPR050229">
    <property type="entry name" value="GlpE_sulfurtransferase"/>
</dbReference>
<dbReference type="PANTHER" id="PTHR43031">
    <property type="entry name" value="FAD-DEPENDENT OXIDOREDUCTASE"/>
    <property type="match status" value="1"/>
</dbReference>
<evidence type="ECO:0000313" key="2">
    <source>
        <dbReference type="EMBL" id="SQH25439.1"/>
    </source>
</evidence>